<dbReference type="RefSeq" id="WP_012675265.1">
    <property type="nucleotide sequence ID" value="NC_012440.1"/>
</dbReference>
<dbReference type="KEGG" id="pmx:PERMA_1807"/>
<organism evidence="1 2">
    <name type="scientific">Persephonella marina (strain DSM 14350 / EX-H1)</name>
    <dbReference type="NCBI Taxonomy" id="123214"/>
    <lineage>
        <taxon>Bacteria</taxon>
        <taxon>Pseudomonadati</taxon>
        <taxon>Aquificota</taxon>
        <taxon>Aquificia</taxon>
        <taxon>Aquificales</taxon>
        <taxon>Hydrogenothermaceae</taxon>
        <taxon>Persephonella</taxon>
    </lineage>
</organism>
<proteinExistence type="predicted"/>
<accession>C0QSC4</accession>
<name>C0QSC4_PERMH</name>
<dbReference type="AlphaFoldDB" id="C0QSC4"/>
<dbReference type="HOGENOM" id="CLU_1936076_0_0_0"/>
<dbReference type="EMBL" id="CP001230">
    <property type="protein sequence ID" value="ACO03026.1"/>
    <property type="molecule type" value="Genomic_DNA"/>
</dbReference>
<protein>
    <submittedName>
        <fullName evidence="1">Uncharacterized protein</fullName>
    </submittedName>
</protein>
<gene>
    <name evidence="1" type="ordered locus">PERMA_1807</name>
</gene>
<evidence type="ECO:0000313" key="1">
    <source>
        <dbReference type="EMBL" id="ACO03026.1"/>
    </source>
</evidence>
<dbReference type="STRING" id="123214.PERMA_1807"/>
<dbReference type="PaxDb" id="123214-PERMA_1807"/>
<reference evidence="1 2" key="1">
    <citation type="journal article" date="2009" name="J. Bacteriol.">
        <title>Complete and draft genome sequences of six members of the Aquificales.</title>
        <authorList>
            <person name="Reysenbach A.L."/>
            <person name="Hamamura N."/>
            <person name="Podar M."/>
            <person name="Griffiths E."/>
            <person name="Ferreira S."/>
            <person name="Hochstein R."/>
            <person name="Heidelberg J."/>
            <person name="Johnson J."/>
            <person name="Mead D."/>
            <person name="Pohorille A."/>
            <person name="Sarmiento M."/>
            <person name="Schweighofer K."/>
            <person name="Seshadri R."/>
            <person name="Voytek M.A."/>
        </authorList>
    </citation>
    <scope>NUCLEOTIDE SEQUENCE [LARGE SCALE GENOMIC DNA]</scope>
    <source>
        <strain evidence="2">DSM 14350 / EX-H1</strain>
    </source>
</reference>
<keyword evidence="2" id="KW-1185">Reference proteome</keyword>
<dbReference type="Proteomes" id="UP000001366">
    <property type="component" value="Chromosome"/>
</dbReference>
<sequence>MADTWQSMNLGDILTGPAQSIGAIDTEAKDLFTKYSAVANQLGQKVAVLNSLLGKTGGLLQDLQNTGIYVLQLEPGSGNLVSRIYNASNAPTGNYSAGLVLGISAVDLASALDKYQKMMNILTSPIEVPK</sequence>
<evidence type="ECO:0000313" key="2">
    <source>
        <dbReference type="Proteomes" id="UP000001366"/>
    </source>
</evidence>